<proteinExistence type="predicted"/>
<sequence>MSIYQSIFKKLLAAGTAAVVMGSLAAPTLIEAAVPFDDVPEKYLSAVEYLNTNGIVKGTGTLYGTNDSMTRGTTAIMISRALGLENQSAPDAGFPDVGGQYTNAVNNLSYRGIISGSGGQFLTNQTLTRGAMAKILVNAYNIPMGVKDSPFDDAVGAFADYIDAIYAAGITNGVTADRFGSEKEIKRGDFATLLFKTINRFGAGCDYDPNSTDNPDSQTINCLITEIARQSNVPPEIVKAVAEKESDWKQFSNGEPFMNTDGDGGIGLMQITNTADYNPDEIGYNVKANIEAGVDFLTEAFYNRNDLPKINNHDPKMLESWYFAVMAYNGIVPKNSPIVQATGERNTEAYQELVFGILDKGNLYVGDPQLETNIDKLNMKKEDFQYDPNSGKSITFLKDSYQLNVADLTASKQLFKVGDVVTYHSNRLRAIPSTNGSIITISIGSRVKIIGEPMSDQNQNSVNHYVWYLAEDINTKKIGYIASPYIE</sequence>
<accession>A0ABU0FS40</accession>
<evidence type="ECO:0000313" key="5">
    <source>
        <dbReference type="Proteomes" id="UP001242313"/>
    </source>
</evidence>
<comment type="caution">
    <text evidence="4">The sequence shown here is derived from an EMBL/GenBank/DDBJ whole genome shotgun (WGS) entry which is preliminary data.</text>
</comment>
<keyword evidence="1 2" id="KW-0732">Signal</keyword>
<keyword evidence="5" id="KW-1185">Reference proteome</keyword>
<evidence type="ECO:0000313" key="4">
    <source>
        <dbReference type="EMBL" id="MDQ0412164.1"/>
    </source>
</evidence>
<reference evidence="4 5" key="1">
    <citation type="submission" date="2023-07" db="EMBL/GenBank/DDBJ databases">
        <title>Genomic Encyclopedia of Type Strains, Phase IV (KMG-IV): sequencing the most valuable type-strain genomes for metagenomic binning, comparative biology and taxonomic classification.</title>
        <authorList>
            <person name="Goeker M."/>
        </authorList>
    </citation>
    <scope>NUCLEOTIDE SEQUENCE [LARGE SCALE GENOMIC DNA]</scope>
    <source>
        <strain evidence="4 5">DSM 19598</strain>
    </source>
</reference>
<dbReference type="Gene3D" id="1.10.530.10">
    <property type="match status" value="1"/>
</dbReference>
<dbReference type="Pfam" id="PF00395">
    <property type="entry name" value="SLH"/>
    <property type="match status" value="3"/>
</dbReference>
<feature type="domain" description="SLH" evidence="3">
    <location>
        <begin position="145"/>
        <end position="208"/>
    </location>
</feature>
<protein>
    <recommendedName>
        <fullName evidence="3">SLH domain-containing protein</fullName>
    </recommendedName>
</protein>
<evidence type="ECO:0000256" key="2">
    <source>
        <dbReference type="SAM" id="SignalP"/>
    </source>
</evidence>
<feature type="chain" id="PRO_5045134414" description="SLH domain-containing protein" evidence="2">
    <location>
        <begin position="26"/>
        <end position="487"/>
    </location>
</feature>
<gene>
    <name evidence="4" type="ORF">J2S25_000344</name>
</gene>
<evidence type="ECO:0000256" key="1">
    <source>
        <dbReference type="ARBA" id="ARBA00022729"/>
    </source>
</evidence>
<feature type="domain" description="SLH" evidence="3">
    <location>
        <begin position="30"/>
        <end position="92"/>
    </location>
</feature>
<dbReference type="RefSeq" id="WP_307191048.1">
    <property type="nucleotide sequence ID" value="NZ_JAUSUN010000002.1"/>
</dbReference>
<dbReference type="SUPFAM" id="SSF53955">
    <property type="entry name" value="Lysozyme-like"/>
    <property type="match status" value="1"/>
</dbReference>
<feature type="signal peptide" evidence="2">
    <location>
        <begin position="1"/>
        <end position="25"/>
    </location>
</feature>
<dbReference type="EMBL" id="JAUSUN010000002">
    <property type="protein sequence ID" value="MDQ0412164.1"/>
    <property type="molecule type" value="Genomic_DNA"/>
</dbReference>
<dbReference type="Proteomes" id="UP001242313">
    <property type="component" value="Unassembled WGS sequence"/>
</dbReference>
<dbReference type="InterPro" id="IPR023346">
    <property type="entry name" value="Lysozyme-like_dom_sf"/>
</dbReference>
<organism evidence="4 5">
    <name type="scientific">Mesobacillus stamsii</name>
    <dbReference type="NCBI Taxonomy" id="225347"/>
    <lineage>
        <taxon>Bacteria</taxon>
        <taxon>Bacillati</taxon>
        <taxon>Bacillota</taxon>
        <taxon>Bacilli</taxon>
        <taxon>Bacillales</taxon>
        <taxon>Bacillaceae</taxon>
        <taxon>Mesobacillus</taxon>
    </lineage>
</organism>
<evidence type="ECO:0000259" key="3">
    <source>
        <dbReference type="PROSITE" id="PS51272"/>
    </source>
</evidence>
<dbReference type="PROSITE" id="PS51272">
    <property type="entry name" value="SLH"/>
    <property type="match status" value="2"/>
</dbReference>
<dbReference type="InterPro" id="IPR001119">
    <property type="entry name" value="SLH_dom"/>
</dbReference>
<dbReference type="Pfam" id="PF01464">
    <property type="entry name" value="SLT"/>
    <property type="match status" value="1"/>
</dbReference>
<dbReference type="InterPro" id="IPR008258">
    <property type="entry name" value="Transglycosylase_SLT_dom_1"/>
</dbReference>
<name>A0ABU0FS40_9BACI</name>